<dbReference type="Proteomes" id="UP000007797">
    <property type="component" value="Unassembled WGS sequence"/>
</dbReference>
<keyword evidence="2" id="KW-1185">Reference proteome</keyword>
<gene>
    <name evidence="1" type="ORF">DFA_04337</name>
</gene>
<dbReference type="EMBL" id="GL883009">
    <property type="protein sequence ID" value="EGG22219.1"/>
    <property type="molecule type" value="Genomic_DNA"/>
</dbReference>
<dbReference type="RefSeq" id="XP_004360070.1">
    <property type="nucleotide sequence ID" value="XM_004360013.1"/>
</dbReference>
<organism evidence="1 2">
    <name type="scientific">Cavenderia fasciculata</name>
    <name type="common">Slime mold</name>
    <name type="synonym">Dictyostelium fasciculatum</name>
    <dbReference type="NCBI Taxonomy" id="261658"/>
    <lineage>
        <taxon>Eukaryota</taxon>
        <taxon>Amoebozoa</taxon>
        <taxon>Evosea</taxon>
        <taxon>Eumycetozoa</taxon>
        <taxon>Dictyostelia</taxon>
        <taxon>Acytosteliales</taxon>
        <taxon>Cavenderiaceae</taxon>
        <taxon>Cavenderia</taxon>
    </lineage>
</organism>
<dbReference type="InterPro" id="IPR036047">
    <property type="entry name" value="F-box-like_dom_sf"/>
</dbReference>
<accession>F4PPA6</accession>
<reference evidence="2" key="1">
    <citation type="journal article" date="2011" name="Genome Res.">
        <title>Phylogeny-wide analysis of social amoeba genomes highlights ancient origins for complex intercellular communication.</title>
        <authorList>
            <person name="Heidel A.J."/>
            <person name="Lawal H.M."/>
            <person name="Felder M."/>
            <person name="Schilde C."/>
            <person name="Helps N.R."/>
            <person name="Tunggal B."/>
            <person name="Rivero F."/>
            <person name="John U."/>
            <person name="Schleicher M."/>
            <person name="Eichinger L."/>
            <person name="Platzer M."/>
            <person name="Noegel A.A."/>
            <person name="Schaap P."/>
            <person name="Gloeckner G."/>
        </authorList>
    </citation>
    <scope>NUCLEOTIDE SEQUENCE [LARGE SCALE GENOMIC DNA]</scope>
    <source>
        <strain evidence="2">SH3</strain>
    </source>
</reference>
<evidence type="ECO:0000313" key="2">
    <source>
        <dbReference type="Proteomes" id="UP000007797"/>
    </source>
</evidence>
<name>F4PPA6_CACFS</name>
<proteinExistence type="predicted"/>
<evidence type="ECO:0000313" key="1">
    <source>
        <dbReference type="EMBL" id="EGG22219.1"/>
    </source>
</evidence>
<dbReference type="GeneID" id="14874720"/>
<sequence length="215" mass="25209">MSGIESIIIIIDIILNSVGGDRYLLSFPYMLVCKKWYQIFQSDEFWRSLCLARWTSLSLLKDDYQITIDGSNIDKDRLGKVTCYFDPVNGSEFKFPVFKVKCWKDLFKSRFNRTLHLRYINNRYITQYLNYVEELESKLVYPVGMVKKMEPLDELVLDGYRRINDVESLFLLESVVYDSISEMNGYEKHGYIHNLATSGSFMSLCGKKATMKKQL</sequence>
<dbReference type="KEGG" id="dfa:DFA_04337"/>
<dbReference type="AlphaFoldDB" id="F4PPA6"/>
<evidence type="ECO:0008006" key="3">
    <source>
        <dbReference type="Google" id="ProtNLM"/>
    </source>
</evidence>
<dbReference type="SUPFAM" id="SSF81383">
    <property type="entry name" value="F-box domain"/>
    <property type="match status" value="1"/>
</dbReference>
<protein>
    <recommendedName>
        <fullName evidence="3">F-box domain-containing protein</fullName>
    </recommendedName>
</protein>